<protein>
    <submittedName>
        <fullName evidence="8">Late embryogenesis abundant protein</fullName>
    </submittedName>
</protein>
<dbReference type="AlphaFoldDB" id="A0A200Q9G9"/>
<proteinExistence type="predicted"/>
<evidence type="ECO:0000256" key="6">
    <source>
        <dbReference type="SAM" id="Phobius"/>
    </source>
</evidence>
<keyword evidence="9" id="KW-1185">Reference proteome</keyword>
<evidence type="ECO:0000256" key="5">
    <source>
        <dbReference type="SAM" id="MobiDB-lite"/>
    </source>
</evidence>
<accession>A0A200Q9G9</accession>
<organism evidence="8 9">
    <name type="scientific">Macleaya cordata</name>
    <name type="common">Five-seeded plume-poppy</name>
    <name type="synonym">Bocconia cordata</name>
    <dbReference type="NCBI Taxonomy" id="56857"/>
    <lineage>
        <taxon>Eukaryota</taxon>
        <taxon>Viridiplantae</taxon>
        <taxon>Streptophyta</taxon>
        <taxon>Embryophyta</taxon>
        <taxon>Tracheophyta</taxon>
        <taxon>Spermatophyta</taxon>
        <taxon>Magnoliopsida</taxon>
        <taxon>Ranunculales</taxon>
        <taxon>Papaveraceae</taxon>
        <taxon>Papaveroideae</taxon>
        <taxon>Macleaya</taxon>
    </lineage>
</organism>
<dbReference type="InterPro" id="IPR044839">
    <property type="entry name" value="NDR1-like"/>
</dbReference>
<evidence type="ECO:0000313" key="9">
    <source>
        <dbReference type="Proteomes" id="UP000195402"/>
    </source>
</evidence>
<sequence length="262" mass="29469">MSSTADDPNKPVTGYPTTGYPPAQASYHHPTAYPSAQSSYPATGTAYHYTAAPPAAYYNPNPYPPPNYDPQRATFLRRLIIAGITVFLIIGAITFILWLVIRPHLPEFRVESASLSNFNVSSSQLNANWEIGFFVRNPNKKMTIFYDRIEGSVFYKDDSLADNSLAPFYQSKKNQTTITAKFTALTSYVDDRTVKEMVGDRNRGEVNFNVRMLAWVRFRSGAWRTRRHLMRVFCDDVKIGFSSNTGTTGSLSGRSKECEVDL</sequence>
<feature type="region of interest" description="Disordered" evidence="5">
    <location>
        <begin position="1"/>
        <end position="20"/>
    </location>
</feature>
<evidence type="ECO:0000313" key="8">
    <source>
        <dbReference type="EMBL" id="OVA07129.1"/>
    </source>
</evidence>
<evidence type="ECO:0000256" key="2">
    <source>
        <dbReference type="ARBA" id="ARBA00022692"/>
    </source>
</evidence>
<dbReference type="OMA" id="FFATMIC"/>
<comment type="caution">
    <text evidence="8">The sequence shown here is derived from an EMBL/GenBank/DDBJ whole genome shotgun (WGS) entry which is preliminary data.</text>
</comment>
<evidence type="ECO:0000256" key="3">
    <source>
        <dbReference type="ARBA" id="ARBA00022989"/>
    </source>
</evidence>
<dbReference type="Proteomes" id="UP000195402">
    <property type="component" value="Unassembled WGS sequence"/>
</dbReference>
<keyword evidence="2 6" id="KW-0812">Transmembrane</keyword>
<dbReference type="FunCoup" id="A0A200Q9G9">
    <property type="interactions" value="870"/>
</dbReference>
<dbReference type="Pfam" id="PF03168">
    <property type="entry name" value="LEA_2"/>
    <property type="match status" value="1"/>
</dbReference>
<evidence type="ECO:0000256" key="1">
    <source>
        <dbReference type="ARBA" id="ARBA00004167"/>
    </source>
</evidence>
<dbReference type="InParanoid" id="A0A200Q9G9"/>
<evidence type="ECO:0000259" key="7">
    <source>
        <dbReference type="Pfam" id="PF03168"/>
    </source>
</evidence>
<gene>
    <name evidence="8" type="ORF">BVC80_1289g47</name>
</gene>
<keyword evidence="4 6" id="KW-0472">Membrane</keyword>
<evidence type="ECO:0000256" key="4">
    <source>
        <dbReference type="ARBA" id="ARBA00023136"/>
    </source>
</evidence>
<dbReference type="InterPro" id="IPR004864">
    <property type="entry name" value="LEA_2"/>
</dbReference>
<dbReference type="PANTHER" id="PTHR31234:SF55">
    <property type="entry name" value="LATE EMBRYOGENESIS ABUNDANT (LEA) HYDROXYPROLINE-RICH GLYCOPROTEIN FAMILY"/>
    <property type="match status" value="1"/>
</dbReference>
<dbReference type="GO" id="GO:0098542">
    <property type="term" value="P:defense response to other organism"/>
    <property type="evidence" value="ECO:0007669"/>
    <property type="project" value="InterPro"/>
</dbReference>
<dbReference type="GO" id="GO:0005886">
    <property type="term" value="C:plasma membrane"/>
    <property type="evidence" value="ECO:0007669"/>
    <property type="project" value="TreeGrafter"/>
</dbReference>
<dbReference type="EMBL" id="MVGT01002634">
    <property type="protein sequence ID" value="OVA07129.1"/>
    <property type="molecule type" value="Genomic_DNA"/>
</dbReference>
<feature type="transmembrane region" description="Helical" evidence="6">
    <location>
        <begin position="79"/>
        <end position="101"/>
    </location>
</feature>
<dbReference type="OrthoDB" id="695142at2759"/>
<name>A0A200Q9G9_MACCD</name>
<dbReference type="STRING" id="56857.A0A200Q9G9"/>
<feature type="domain" description="Late embryogenesis abundant protein LEA-2 subgroup" evidence="7">
    <location>
        <begin position="135"/>
        <end position="224"/>
    </location>
</feature>
<dbReference type="PANTHER" id="PTHR31234">
    <property type="entry name" value="LATE EMBRYOGENESIS ABUNDANT (LEA) HYDROXYPROLINE-RICH GLYCOPROTEIN FAMILY"/>
    <property type="match status" value="1"/>
</dbReference>
<comment type="subcellular location">
    <subcellularLocation>
        <location evidence="1">Membrane</location>
        <topology evidence="1">Single-pass membrane protein</topology>
    </subcellularLocation>
</comment>
<keyword evidence="3 6" id="KW-1133">Transmembrane helix</keyword>
<reference evidence="8 9" key="1">
    <citation type="journal article" date="2017" name="Mol. Plant">
        <title>The Genome of Medicinal Plant Macleaya cordata Provides New Insights into Benzylisoquinoline Alkaloids Metabolism.</title>
        <authorList>
            <person name="Liu X."/>
            <person name="Liu Y."/>
            <person name="Huang P."/>
            <person name="Ma Y."/>
            <person name="Qing Z."/>
            <person name="Tang Q."/>
            <person name="Cao H."/>
            <person name="Cheng P."/>
            <person name="Zheng Y."/>
            <person name="Yuan Z."/>
            <person name="Zhou Y."/>
            <person name="Liu J."/>
            <person name="Tang Z."/>
            <person name="Zhuo Y."/>
            <person name="Zhang Y."/>
            <person name="Yu L."/>
            <person name="Huang J."/>
            <person name="Yang P."/>
            <person name="Peng Q."/>
            <person name="Zhang J."/>
            <person name="Jiang W."/>
            <person name="Zhang Z."/>
            <person name="Lin K."/>
            <person name="Ro D.K."/>
            <person name="Chen X."/>
            <person name="Xiong X."/>
            <person name="Shang Y."/>
            <person name="Huang S."/>
            <person name="Zeng J."/>
        </authorList>
    </citation>
    <scope>NUCLEOTIDE SEQUENCE [LARGE SCALE GENOMIC DNA]</scope>
    <source>
        <strain evidence="9">cv. BLH2017</strain>
        <tissue evidence="8">Root</tissue>
    </source>
</reference>